<accession>A0ABU3W369</accession>
<proteinExistence type="predicted"/>
<keyword evidence="2" id="KW-1185">Reference proteome</keyword>
<sequence>MQLDNNITHSRQVVNAQAHQVGCCGDSLGRAGRPRSTDPKRALYQGLAKQLNDDLGLSPDDVMVVIQFTASEDWSFGGGRMFELASLPGASW</sequence>
<dbReference type="RefSeq" id="WP_316975312.1">
    <property type="nucleotide sequence ID" value="NZ_JAWIIJ010000023.1"/>
</dbReference>
<dbReference type="InterPro" id="IPR014347">
    <property type="entry name" value="Tautomerase/MIF_sf"/>
</dbReference>
<reference evidence="1 2" key="1">
    <citation type="submission" date="2023-10" db="EMBL/GenBank/DDBJ databases">
        <title>Characteristics and mechanism of a salt-tolerant marine origin heterotrophic nitrifying- aerobic denitrifying bacteria Marinobacter xestospongiae HN1.</title>
        <authorList>
            <person name="Qi R."/>
        </authorList>
    </citation>
    <scope>NUCLEOTIDE SEQUENCE [LARGE SCALE GENOMIC DNA]</scope>
    <source>
        <strain evidence="1 2">HN1</strain>
    </source>
</reference>
<dbReference type="EMBL" id="JAWIIJ010000023">
    <property type="protein sequence ID" value="MDV2080985.1"/>
    <property type="molecule type" value="Genomic_DNA"/>
</dbReference>
<evidence type="ECO:0000313" key="1">
    <source>
        <dbReference type="EMBL" id="MDV2080985.1"/>
    </source>
</evidence>
<dbReference type="SUPFAM" id="SSF55331">
    <property type="entry name" value="Tautomerase/MIF"/>
    <property type="match status" value="1"/>
</dbReference>
<dbReference type="Gene3D" id="3.30.429.10">
    <property type="entry name" value="Macrophage Migration Inhibitory Factor"/>
    <property type="match status" value="1"/>
</dbReference>
<gene>
    <name evidence="1" type="ORF">RYS15_20030</name>
</gene>
<dbReference type="InterPro" id="IPR037479">
    <property type="entry name" value="Tauto_MSAD"/>
</dbReference>
<comment type="caution">
    <text evidence="1">The sequence shown here is derived from an EMBL/GenBank/DDBJ whole genome shotgun (WGS) entry which is preliminary data.</text>
</comment>
<name>A0ABU3W369_9GAMM</name>
<dbReference type="Pfam" id="PF14552">
    <property type="entry name" value="Tautomerase_2"/>
    <property type="match status" value="1"/>
</dbReference>
<protein>
    <submittedName>
        <fullName evidence="1">Tautomerase family protein</fullName>
    </submittedName>
</protein>
<dbReference type="Proteomes" id="UP001269819">
    <property type="component" value="Unassembled WGS sequence"/>
</dbReference>
<evidence type="ECO:0000313" key="2">
    <source>
        <dbReference type="Proteomes" id="UP001269819"/>
    </source>
</evidence>
<organism evidence="1 2">
    <name type="scientific">Marinobacter xestospongiae</name>
    <dbReference type="NCBI Taxonomy" id="994319"/>
    <lineage>
        <taxon>Bacteria</taxon>
        <taxon>Pseudomonadati</taxon>
        <taxon>Pseudomonadota</taxon>
        <taxon>Gammaproteobacteria</taxon>
        <taxon>Pseudomonadales</taxon>
        <taxon>Marinobacteraceae</taxon>
        <taxon>Marinobacter</taxon>
    </lineage>
</organism>